<dbReference type="PANTHER" id="PTHR24321">
    <property type="entry name" value="DEHYDROGENASES, SHORT CHAIN"/>
    <property type="match status" value="1"/>
</dbReference>
<organism evidence="4">
    <name type="scientific">Collimonas fungivorans</name>
    <dbReference type="NCBI Taxonomy" id="158899"/>
    <lineage>
        <taxon>Bacteria</taxon>
        <taxon>Pseudomonadati</taxon>
        <taxon>Pseudomonadota</taxon>
        <taxon>Betaproteobacteria</taxon>
        <taxon>Burkholderiales</taxon>
        <taxon>Oxalobacteraceae</taxon>
        <taxon>Collimonas</taxon>
    </lineage>
</organism>
<dbReference type="AlphaFoldDB" id="A0A127P4H3"/>
<gene>
    <name evidence="4" type="ORF">CFter6_0008</name>
</gene>
<dbReference type="RefSeq" id="WP_082814479.1">
    <property type="nucleotide sequence ID" value="NZ_CP013232.1"/>
</dbReference>
<dbReference type="InterPro" id="IPR036291">
    <property type="entry name" value="NAD(P)-bd_dom_sf"/>
</dbReference>
<protein>
    <submittedName>
        <fullName evidence="4">Short chain dehydrogenase family protein</fullName>
    </submittedName>
</protein>
<evidence type="ECO:0000313" key="4">
    <source>
        <dbReference type="EMBL" id="AMO92739.1"/>
    </source>
</evidence>
<name>A0A127P4H3_9BURK</name>
<evidence type="ECO:0000256" key="3">
    <source>
        <dbReference type="SAM" id="MobiDB-lite"/>
    </source>
</evidence>
<accession>A0A127P4H3</accession>
<feature type="region of interest" description="Disordered" evidence="3">
    <location>
        <begin position="1"/>
        <end position="24"/>
    </location>
</feature>
<keyword evidence="2" id="KW-0560">Oxidoreductase</keyword>
<evidence type="ECO:0000313" key="5">
    <source>
        <dbReference type="Proteomes" id="UP000072421"/>
    </source>
</evidence>
<dbReference type="Pfam" id="PF00106">
    <property type="entry name" value="adh_short"/>
    <property type="match status" value="1"/>
</dbReference>
<dbReference type="PANTHER" id="PTHR24321:SF8">
    <property type="entry name" value="ESTRADIOL 17-BETA-DEHYDROGENASE 8-RELATED"/>
    <property type="match status" value="1"/>
</dbReference>
<comment type="similarity">
    <text evidence="1">Belongs to the short-chain dehydrogenases/reductases (SDR) family.</text>
</comment>
<dbReference type="EMBL" id="CP013232">
    <property type="protein sequence ID" value="AMO92739.1"/>
    <property type="molecule type" value="Genomic_DNA"/>
</dbReference>
<dbReference type="Gene3D" id="3.40.50.720">
    <property type="entry name" value="NAD(P)-binding Rossmann-like Domain"/>
    <property type="match status" value="2"/>
</dbReference>
<dbReference type="Proteomes" id="UP000072421">
    <property type="component" value="Chromosome"/>
</dbReference>
<dbReference type="GO" id="GO:0016491">
    <property type="term" value="F:oxidoreductase activity"/>
    <property type="evidence" value="ECO:0007669"/>
    <property type="project" value="UniProtKB-KW"/>
</dbReference>
<dbReference type="InterPro" id="IPR002347">
    <property type="entry name" value="SDR_fam"/>
</dbReference>
<evidence type="ECO:0000256" key="2">
    <source>
        <dbReference type="ARBA" id="ARBA00023002"/>
    </source>
</evidence>
<reference evidence="4 5" key="1">
    <citation type="submission" date="2015-11" db="EMBL/GenBank/DDBJ databases">
        <title>Exploring the genomic traits of fungus-feeding bacterial genus Collimonas.</title>
        <authorList>
            <person name="Song C."/>
            <person name="Schmidt R."/>
            <person name="de Jager V."/>
            <person name="Krzyzanowska D."/>
            <person name="Jongedijk E."/>
            <person name="Cankar K."/>
            <person name="Beekwilder J."/>
            <person name="van Veen A."/>
            <person name="de Boer W."/>
            <person name="van Veen J.A."/>
            <person name="Garbeva P."/>
        </authorList>
    </citation>
    <scope>NUCLEOTIDE SEQUENCE [LARGE SCALE GENOMIC DNA]</scope>
    <source>
        <strain evidence="4 5">Ter6</strain>
    </source>
</reference>
<evidence type="ECO:0000256" key="1">
    <source>
        <dbReference type="ARBA" id="ARBA00006484"/>
    </source>
</evidence>
<dbReference type="OrthoDB" id="8687320at2"/>
<dbReference type="PATRIC" id="fig|158899.10.peg.9"/>
<dbReference type="SUPFAM" id="SSF51735">
    <property type="entry name" value="NAD(P)-binding Rossmann-fold domains"/>
    <property type="match status" value="1"/>
</dbReference>
<sequence>MSLQDLTPHPINSAGVDADPPPVQGASIARWQRAMQLNVNGSILCSKHVVDAMERAGGGAIVNVLSLCDMTGRQQTSADFAAKAAMRKEGDLTQTLIDIKQSRQTEDIGLSSNVAAAVLYLVSKTGRFITGSELVIDAGYSWR</sequence>
<proteinExistence type="inferred from homology"/>